<sequence>MTGKSKTCEQRVNCYRCHHFYITWDRQFPRGCRAYNFKSTALPSVVVKQSSGTTCLKFAAKQS</sequence>
<evidence type="ECO:0000313" key="2">
    <source>
        <dbReference type="Proteomes" id="UP000559598"/>
    </source>
</evidence>
<proteinExistence type="predicted"/>
<dbReference type="Proteomes" id="UP000559598">
    <property type="component" value="Unassembled WGS sequence"/>
</dbReference>
<dbReference type="EMBL" id="JACIDE010000003">
    <property type="protein sequence ID" value="MBB4072809.1"/>
    <property type="molecule type" value="Genomic_DNA"/>
</dbReference>
<keyword evidence="2" id="KW-1185">Reference proteome</keyword>
<comment type="caution">
    <text evidence="1">The sequence shown here is derived from an EMBL/GenBank/DDBJ whole genome shotgun (WGS) entry which is preliminary data.</text>
</comment>
<protein>
    <recommendedName>
        <fullName evidence="3">Uracil-DNA glycosylase</fullName>
    </recommendedName>
</protein>
<evidence type="ECO:0008006" key="3">
    <source>
        <dbReference type="Google" id="ProtNLM"/>
    </source>
</evidence>
<organism evidence="1 2">
    <name type="scientific">Anoxybacteroides voinovskiense</name>
    <dbReference type="NCBI Taxonomy" id="230470"/>
    <lineage>
        <taxon>Bacteria</taxon>
        <taxon>Bacillati</taxon>
        <taxon>Bacillota</taxon>
        <taxon>Bacilli</taxon>
        <taxon>Bacillales</taxon>
        <taxon>Anoxybacillaceae</taxon>
        <taxon>Anoxybacteroides</taxon>
    </lineage>
</organism>
<dbReference type="AlphaFoldDB" id="A0A840DTE3"/>
<accession>A0A840DTE3</accession>
<gene>
    <name evidence="1" type="ORF">GGR02_000569</name>
</gene>
<dbReference type="RefSeq" id="WP_183183227.1">
    <property type="nucleotide sequence ID" value="NZ_BMNP01000007.1"/>
</dbReference>
<evidence type="ECO:0000313" key="1">
    <source>
        <dbReference type="EMBL" id="MBB4072809.1"/>
    </source>
</evidence>
<name>A0A840DTE3_9BACL</name>
<reference evidence="1 2" key="1">
    <citation type="submission" date="2020-08" db="EMBL/GenBank/DDBJ databases">
        <title>Genomic Encyclopedia of Type Strains, Phase IV (KMG-IV): sequencing the most valuable type-strain genomes for metagenomic binning, comparative biology and taxonomic classification.</title>
        <authorList>
            <person name="Goeker M."/>
        </authorList>
    </citation>
    <scope>NUCLEOTIDE SEQUENCE [LARGE SCALE GENOMIC DNA]</scope>
    <source>
        <strain evidence="1 2">DSM 17075</strain>
    </source>
</reference>